<dbReference type="FunFam" id="2.60.40.10:FF:000129">
    <property type="entry name" value="CLUMA_CG018772, isoform A"/>
    <property type="match status" value="1"/>
</dbReference>
<dbReference type="VEuPathDB" id="VectorBase:PHUM383040"/>
<dbReference type="InterPro" id="IPR003598">
    <property type="entry name" value="Ig_sub2"/>
</dbReference>
<dbReference type="InterPro" id="IPR007110">
    <property type="entry name" value="Ig-like_dom"/>
</dbReference>
<feature type="compositionally biased region" description="Polar residues" evidence="1">
    <location>
        <begin position="17"/>
        <end position="30"/>
    </location>
</feature>
<dbReference type="OMA" id="EAYSMIP"/>
<reference evidence="4" key="3">
    <citation type="submission" date="2020-05" db="UniProtKB">
        <authorList>
            <consortium name="EnsemblMetazoa"/>
        </authorList>
    </citation>
    <scope>IDENTIFICATION</scope>
    <source>
        <strain evidence="4">USDA</strain>
    </source>
</reference>
<dbReference type="PROSITE" id="PS50835">
    <property type="entry name" value="IG_LIKE"/>
    <property type="match status" value="2"/>
</dbReference>
<dbReference type="Proteomes" id="UP000009046">
    <property type="component" value="Unassembled WGS sequence"/>
</dbReference>
<dbReference type="GO" id="GO:0050808">
    <property type="term" value="P:synapse organization"/>
    <property type="evidence" value="ECO:0007669"/>
    <property type="project" value="TreeGrafter"/>
</dbReference>
<evidence type="ECO:0000313" key="5">
    <source>
        <dbReference type="Proteomes" id="UP000009046"/>
    </source>
</evidence>
<dbReference type="EMBL" id="AAZO01004479">
    <property type="status" value="NOT_ANNOTATED_CDS"/>
    <property type="molecule type" value="Genomic_DNA"/>
</dbReference>
<dbReference type="GeneID" id="8237260"/>
<dbReference type="AlphaFoldDB" id="E0VQS4"/>
<name>E0VQS4_PEDHC</name>
<gene>
    <name evidence="4" type="primary">8237260</name>
    <name evidence="3" type="ORF">Phum_PHUM383040</name>
</gene>
<evidence type="ECO:0000259" key="2">
    <source>
        <dbReference type="PROSITE" id="PS50835"/>
    </source>
</evidence>
<protein>
    <submittedName>
        <fullName evidence="3">Limbic system-associated membrane protein, putative</fullName>
    </submittedName>
</protein>
<sequence length="240" mass="26856">MFFHKTTTPRKRRGERSQNGSSSKNNLFSGGLSTTLPADIFLSENCTQVFAQTGTTPILHCEVGEIEDITVSWIRRKDFHLLTVGLATYSSDERFFTSHVLHPQDWALHIRFAGTKDTGLYECQASTHPPTSLFVKLQLVEARAEIHGAPEKFVMSGSSLKLTCKLLLSTEPPTYVFWYHEKRMINYDRERGVEVILGRYSSDLLISKAQKPDSGNYTCAPSNAQSASIIVHVLNSTLGE</sequence>
<evidence type="ECO:0000313" key="4">
    <source>
        <dbReference type="EnsemblMetazoa" id="PHUM383040-PA"/>
    </source>
</evidence>
<dbReference type="EMBL" id="DS235440">
    <property type="protein sequence ID" value="EEB15730.1"/>
    <property type="molecule type" value="Genomic_DNA"/>
</dbReference>
<feature type="domain" description="Ig-like" evidence="2">
    <location>
        <begin position="37"/>
        <end position="126"/>
    </location>
</feature>
<dbReference type="STRING" id="121224.E0VQS4"/>
<dbReference type="SMART" id="SM00408">
    <property type="entry name" value="IGc2"/>
    <property type="match status" value="2"/>
</dbReference>
<proteinExistence type="predicted"/>
<dbReference type="eggNOG" id="KOG3510">
    <property type="taxonomic scope" value="Eukaryota"/>
</dbReference>
<dbReference type="PANTHER" id="PTHR23279:SF37">
    <property type="entry name" value="DEFECTIVE PROBOSCIS EXTENSION RESPONSE 13, ISOFORM B"/>
    <property type="match status" value="1"/>
</dbReference>
<feature type="domain" description="Ig-like" evidence="2">
    <location>
        <begin position="129"/>
        <end position="230"/>
    </location>
</feature>
<organism>
    <name type="scientific">Pediculus humanus subsp. corporis</name>
    <name type="common">Body louse</name>
    <dbReference type="NCBI Taxonomy" id="121224"/>
    <lineage>
        <taxon>Eukaryota</taxon>
        <taxon>Metazoa</taxon>
        <taxon>Ecdysozoa</taxon>
        <taxon>Arthropoda</taxon>
        <taxon>Hexapoda</taxon>
        <taxon>Insecta</taxon>
        <taxon>Pterygota</taxon>
        <taxon>Neoptera</taxon>
        <taxon>Paraneoptera</taxon>
        <taxon>Psocodea</taxon>
        <taxon>Troctomorpha</taxon>
        <taxon>Phthiraptera</taxon>
        <taxon>Anoplura</taxon>
        <taxon>Pediculidae</taxon>
        <taxon>Pediculus</taxon>
    </lineage>
</organism>
<dbReference type="Pfam" id="PF13927">
    <property type="entry name" value="Ig_3"/>
    <property type="match status" value="1"/>
</dbReference>
<dbReference type="OrthoDB" id="190835at2759"/>
<dbReference type="PANTHER" id="PTHR23279">
    <property type="entry name" value="DEFECTIVE PROBOSCIS EXTENSION RESPONSE DPR -RELATED"/>
    <property type="match status" value="1"/>
</dbReference>
<dbReference type="GO" id="GO:0032589">
    <property type="term" value="C:neuron projection membrane"/>
    <property type="evidence" value="ECO:0007669"/>
    <property type="project" value="TreeGrafter"/>
</dbReference>
<accession>E0VQS4</accession>
<feature type="region of interest" description="Disordered" evidence="1">
    <location>
        <begin position="1"/>
        <end position="30"/>
    </location>
</feature>
<dbReference type="HOGENOM" id="CLU_059807_0_0_1"/>
<dbReference type="EnsemblMetazoa" id="PHUM383040-RA">
    <property type="protein sequence ID" value="PHUM383040-PA"/>
    <property type="gene ID" value="PHUM383040"/>
</dbReference>
<dbReference type="RefSeq" id="XP_002428468.1">
    <property type="nucleotide sequence ID" value="XM_002428423.1"/>
</dbReference>
<dbReference type="SMART" id="SM00409">
    <property type="entry name" value="IG"/>
    <property type="match status" value="2"/>
</dbReference>
<keyword evidence="5" id="KW-1185">Reference proteome</keyword>
<evidence type="ECO:0000313" key="3">
    <source>
        <dbReference type="EMBL" id="EEB15730.1"/>
    </source>
</evidence>
<reference evidence="3" key="1">
    <citation type="submission" date="2007-04" db="EMBL/GenBank/DDBJ databases">
        <title>Annotation of Pediculus humanus corporis strain USDA.</title>
        <authorList>
            <person name="Kirkness E."/>
            <person name="Hannick L."/>
            <person name="Hass B."/>
            <person name="Bruggner R."/>
            <person name="Lawson D."/>
            <person name="Bidwell S."/>
            <person name="Joardar V."/>
            <person name="Caler E."/>
            <person name="Walenz B."/>
            <person name="Inman J."/>
            <person name="Schobel S."/>
            <person name="Galinsky K."/>
            <person name="Amedeo P."/>
            <person name="Strausberg R."/>
        </authorList>
    </citation>
    <scope>NUCLEOTIDE SEQUENCE</scope>
    <source>
        <strain evidence="3">USDA</strain>
    </source>
</reference>
<evidence type="ECO:0000256" key="1">
    <source>
        <dbReference type="SAM" id="MobiDB-lite"/>
    </source>
</evidence>
<dbReference type="InterPro" id="IPR013783">
    <property type="entry name" value="Ig-like_fold"/>
</dbReference>
<dbReference type="MEROPS" id="I43.001"/>
<dbReference type="InterPro" id="IPR036179">
    <property type="entry name" value="Ig-like_dom_sf"/>
</dbReference>
<dbReference type="InterPro" id="IPR003599">
    <property type="entry name" value="Ig_sub"/>
</dbReference>
<dbReference type="SUPFAM" id="SSF48726">
    <property type="entry name" value="Immunoglobulin"/>
    <property type="match status" value="2"/>
</dbReference>
<dbReference type="InParanoid" id="E0VQS4"/>
<dbReference type="InterPro" id="IPR037448">
    <property type="entry name" value="Zig-8"/>
</dbReference>
<dbReference type="KEGG" id="phu:Phum_PHUM383040"/>
<dbReference type="CTD" id="8237260"/>
<reference evidence="3" key="2">
    <citation type="submission" date="2007-04" db="EMBL/GenBank/DDBJ databases">
        <title>The genome of the human body louse.</title>
        <authorList>
            <consortium name="The Human Body Louse Genome Consortium"/>
            <person name="Kirkness E."/>
            <person name="Walenz B."/>
            <person name="Hass B."/>
            <person name="Bruggner R."/>
            <person name="Strausberg R."/>
        </authorList>
    </citation>
    <scope>NUCLEOTIDE SEQUENCE</scope>
    <source>
        <strain evidence="3">USDA</strain>
    </source>
</reference>
<dbReference type="Gene3D" id="2.60.40.10">
    <property type="entry name" value="Immunoglobulins"/>
    <property type="match status" value="2"/>
</dbReference>